<reference evidence="10" key="1">
    <citation type="submission" date="2021-01" db="UniProtKB">
        <authorList>
            <consortium name="EnsemblMetazoa"/>
        </authorList>
    </citation>
    <scope>IDENTIFICATION</scope>
</reference>
<dbReference type="Proteomes" id="UP000002358">
    <property type="component" value="Chromosome 2"/>
</dbReference>
<dbReference type="FunFam" id="3.30.160.60:FF:001325">
    <property type="entry name" value="zinc finger protein 200"/>
    <property type="match status" value="1"/>
</dbReference>
<feature type="compositionally biased region" description="Basic and acidic residues" evidence="7">
    <location>
        <begin position="173"/>
        <end position="188"/>
    </location>
</feature>
<dbReference type="AlphaFoldDB" id="A0A7M7G4E4"/>
<dbReference type="OMA" id="AKNIECF"/>
<evidence type="ECO:0000313" key="10">
    <source>
        <dbReference type="EnsemblMetazoa" id="XP_001602923"/>
    </source>
</evidence>
<feature type="domain" description="C2H2-type" evidence="8">
    <location>
        <begin position="204"/>
        <end position="231"/>
    </location>
</feature>
<gene>
    <name evidence="10" type="primary">100119080</name>
</gene>
<feature type="domain" description="Ig-like" evidence="9">
    <location>
        <begin position="59"/>
        <end position="164"/>
    </location>
</feature>
<dbReference type="PANTHER" id="PTHR23235">
    <property type="entry name" value="KRUEPPEL-LIKE TRANSCRIPTION FACTOR"/>
    <property type="match status" value="1"/>
</dbReference>
<feature type="compositionally biased region" description="Basic and acidic residues" evidence="7">
    <location>
        <begin position="14"/>
        <end position="23"/>
    </location>
</feature>
<keyword evidence="11" id="KW-1185">Reference proteome</keyword>
<evidence type="ECO:0000256" key="3">
    <source>
        <dbReference type="ARBA" id="ARBA00022771"/>
    </source>
</evidence>
<feature type="region of interest" description="Disordered" evidence="7">
    <location>
        <begin position="173"/>
        <end position="195"/>
    </location>
</feature>
<evidence type="ECO:0000313" key="11">
    <source>
        <dbReference type="Proteomes" id="UP000002358"/>
    </source>
</evidence>
<evidence type="ECO:0000256" key="2">
    <source>
        <dbReference type="ARBA" id="ARBA00022737"/>
    </source>
</evidence>
<dbReference type="SMR" id="A0A7M7G4E4"/>
<organism evidence="10 11">
    <name type="scientific">Nasonia vitripennis</name>
    <name type="common">Parasitic wasp</name>
    <dbReference type="NCBI Taxonomy" id="7425"/>
    <lineage>
        <taxon>Eukaryota</taxon>
        <taxon>Metazoa</taxon>
        <taxon>Ecdysozoa</taxon>
        <taxon>Arthropoda</taxon>
        <taxon>Hexapoda</taxon>
        <taxon>Insecta</taxon>
        <taxon>Pterygota</taxon>
        <taxon>Neoptera</taxon>
        <taxon>Endopterygota</taxon>
        <taxon>Hymenoptera</taxon>
        <taxon>Apocrita</taxon>
        <taxon>Proctotrupomorpha</taxon>
        <taxon>Chalcidoidea</taxon>
        <taxon>Pteromalidae</taxon>
        <taxon>Pteromalinae</taxon>
        <taxon>Nasonia</taxon>
    </lineage>
</organism>
<evidence type="ECO:0000256" key="6">
    <source>
        <dbReference type="PROSITE-ProRule" id="PRU00042"/>
    </source>
</evidence>
<dbReference type="KEGG" id="nvi:100119080"/>
<keyword evidence="5" id="KW-0539">Nucleus</keyword>
<dbReference type="OrthoDB" id="6910977at2759"/>
<dbReference type="PROSITE" id="PS50835">
    <property type="entry name" value="IG_LIKE"/>
    <property type="match status" value="1"/>
</dbReference>
<dbReference type="GO" id="GO:0000981">
    <property type="term" value="F:DNA-binding transcription factor activity, RNA polymerase II-specific"/>
    <property type="evidence" value="ECO:0007669"/>
    <property type="project" value="TreeGrafter"/>
</dbReference>
<dbReference type="Pfam" id="PF00096">
    <property type="entry name" value="zf-C2H2"/>
    <property type="match status" value="1"/>
</dbReference>
<dbReference type="EnsemblMetazoa" id="XM_001602873">
    <property type="protein sequence ID" value="XP_001602923"/>
    <property type="gene ID" value="LOC100119080"/>
</dbReference>
<dbReference type="PROSITE" id="PS50157">
    <property type="entry name" value="ZINC_FINGER_C2H2_2"/>
    <property type="match status" value="2"/>
</dbReference>
<keyword evidence="4" id="KW-0862">Zinc</keyword>
<keyword evidence="1" id="KW-0479">Metal-binding</keyword>
<dbReference type="GO" id="GO:0008270">
    <property type="term" value="F:zinc ion binding"/>
    <property type="evidence" value="ECO:0007669"/>
    <property type="project" value="UniProtKB-KW"/>
</dbReference>
<evidence type="ECO:0000256" key="4">
    <source>
        <dbReference type="ARBA" id="ARBA00022833"/>
    </source>
</evidence>
<dbReference type="Gene3D" id="3.30.160.60">
    <property type="entry name" value="Classic Zinc Finger"/>
    <property type="match status" value="2"/>
</dbReference>
<feature type="domain" description="C2H2-type" evidence="8">
    <location>
        <begin position="232"/>
        <end position="256"/>
    </location>
</feature>
<name>A0A7M7G4E4_NASVI</name>
<dbReference type="InterPro" id="IPR007110">
    <property type="entry name" value="Ig-like_dom"/>
</dbReference>
<dbReference type="PANTHER" id="PTHR23235:SF142">
    <property type="entry name" value="ZINC FINGER PROTEIN 384"/>
    <property type="match status" value="1"/>
</dbReference>
<dbReference type="InterPro" id="IPR013087">
    <property type="entry name" value="Znf_C2H2_type"/>
</dbReference>
<sequence>MPRCLLKSMMRYGQNDRSDDDLKSPVQRAPAVKEPKKKKRRYKEGQGNIDNIWSWSNLPIVTRYNFHQKNESVLWNPESAKNIECFINNTGNHSNVDQAQENSSASWSDDQAVTYHEQADVKALEMARLLQLQENHSTVNVRVKEKSADVFLCSSNAQMQNVVSVIYSPADNKENETVKSGEEDRGCSEIEGTPNHQKRNKTMHFCQYCHKSFDRPWVLKGHLRLHTGERPFECPVCNKSFADRSNLRAHQRTRNHHQWQWRCQICLKAFSQRRYLERHCPEACRKYRISQKKD</sequence>
<dbReference type="PROSITE" id="PS00028">
    <property type="entry name" value="ZINC_FINGER_C2H2_1"/>
    <property type="match status" value="2"/>
</dbReference>
<proteinExistence type="predicted"/>
<evidence type="ECO:0000256" key="7">
    <source>
        <dbReference type="SAM" id="MobiDB-lite"/>
    </source>
</evidence>
<dbReference type="InParanoid" id="A0A7M7G4E4"/>
<feature type="region of interest" description="Disordered" evidence="7">
    <location>
        <begin position="12"/>
        <end position="44"/>
    </location>
</feature>
<evidence type="ECO:0000259" key="9">
    <source>
        <dbReference type="PROSITE" id="PS50835"/>
    </source>
</evidence>
<dbReference type="GO" id="GO:0000978">
    <property type="term" value="F:RNA polymerase II cis-regulatory region sequence-specific DNA binding"/>
    <property type="evidence" value="ECO:0007669"/>
    <property type="project" value="TreeGrafter"/>
</dbReference>
<evidence type="ECO:0000259" key="8">
    <source>
        <dbReference type="PROSITE" id="PS50157"/>
    </source>
</evidence>
<dbReference type="InterPro" id="IPR036236">
    <property type="entry name" value="Znf_C2H2_sf"/>
</dbReference>
<evidence type="ECO:0000256" key="1">
    <source>
        <dbReference type="ARBA" id="ARBA00022723"/>
    </source>
</evidence>
<evidence type="ECO:0000256" key="5">
    <source>
        <dbReference type="ARBA" id="ARBA00023242"/>
    </source>
</evidence>
<protein>
    <submittedName>
        <fullName evidence="10">Uncharacterized protein</fullName>
    </submittedName>
</protein>
<keyword evidence="3 6" id="KW-0863">Zinc-finger</keyword>
<accession>A0A7M7G4E4</accession>
<dbReference type="SUPFAM" id="SSF57667">
    <property type="entry name" value="beta-beta-alpha zinc fingers"/>
    <property type="match status" value="1"/>
</dbReference>
<keyword evidence="2" id="KW-0677">Repeat</keyword>
<dbReference type="SMART" id="SM00355">
    <property type="entry name" value="ZnF_C2H2"/>
    <property type="match status" value="3"/>
</dbReference>